<proteinExistence type="predicted"/>
<sequence>METQNESNIHFEIRDGIWMIEREKGTGNFQLTSPRPWDEYDVSKSFPILYWGQAKSFIQLAKNLWDNGFKFLVDSDIGPKRKLKFEFRSPYIPKGTLVTCFIAYNGTGILYRFSDPLNPADYRQILISGADDRYPHGSVKFSIFHSNNNNNGGRGIILNWNNSINKNYNNNNNGNNKSVNEVYGIEEVYTYYWMKSAPQNQTQIKKRKHKKIINEDELELCYPLDFRLNSKYFTKEYPLIIKPLNRFYDLRSLYMVELAEKCLFHQGVEHIEEYRMEALVKKEKLKEIFYHYPKLLQFCLWYYTPKCYQGRGESHSSIKKKKENYFINFLASIAEYIPPNSLKHYKYPKIKLTSHPTTDYQQLNTIQQWINIMHYYPNHHCTQCHSWYLIQSINPKRFLSLTSSPKSLNNLSPKKFSYKANEAIMKSNEEEKNKEQYERIKNIKEKYDNLGPSLQKTMKKKKKKKSTILVTPDDEKTTTSTSNKVNTINSTNQKNHTIQNGGIFSRLFKPSSSFSSSSPTTTSNTNIDLTTANNDKQQMINKKNSIQVDSEEWINVENQIYTSNQNTKGKDTQRITTNNFTISPDTSLVKMYDNSFNYDFNMDNLAQMPNSEQQFQNILQDSDGDVLTAIAKEQNNLDYQNVNDDIGIGTFYTNSKIEEREKIMMEWDQESNIMNFGLNVSNMITPSTIAEMALDDDSSFTDLSKIRDKSYKPIETNFNMTKPEQQQELKSLSDQKNIEHKIHGCLSSSYYHIPPNTIMNECSSESCCFENRELIAQQLVYKLSYYLIAYRWAKRSVQLGFLVGIYFLSQKLWKSDHFWQWTKNECQEKIILMCLNGQLSWINYIRNKKSTSSEKDEKFIEILKNIRKREKSVRLLRLYRKRNRLSEEDLTQLKLKKELGSTTVLKEIKELSSMFILENFFRIFEQYKSMIIDWYHHYVKDQVLKIRTWNDILVQINILLAALKTQLIHLINSLKNKCNPEVLKKSIQTIYLTKWWNEKIIFIKIFIKLAMNKPSIIHS</sequence>
<evidence type="ECO:0000256" key="1">
    <source>
        <dbReference type="SAM" id="MobiDB-lite"/>
    </source>
</evidence>
<reference evidence="2 3" key="2">
    <citation type="submission" date="2016-08" db="EMBL/GenBank/DDBJ databases">
        <title>Pervasive Adenine N6-methylation of Active Genes in Fungi.</title>
        <authorList>
            <consortium name="DOE Joint Genome Institute"/>
            <person name="Mondo S.J."/>
            <person name="Dannebaum R.O."/>
            <person name="Kuo R.C."/>
            <person name="Labutti K."/>
            <person name="Haridas S."/>
            <person name="Kuo A."/>
            <person name="Salamov A."/>
            <person name="Ahrendt S.R."/>
            <person name="Lipzen A."/>
            <person name="Sullivan W."/>
            <person name="Andreopoulos W.B."/>
            <person name="Clum A."/>
            <person name="Lindquist E."/>
            <person name="Daum C."/>
            <person name="Ramamoorthy G.K."/>
            <person name="Gryganskyi A."/>
            <person name="Culley D."/>
            <person name="Magnuson J.K."/>
            <person name="James T.Y."/>
            <person name="O'Malley M.A."/>
            <person name="Stajich J.E."/>
            <person name="Spatafora J.W."/>
            <person name="Visel A."/>
            <person name="Grigoriev I.V."/>
        </authorList>
    </citation>
    <scope>NUCLEOTIDE SEQUENCE [LARGE SCALE GENOMIC DNA]</scope>
    <source>
        <strain evidence="3">finn</strain>
    </source>
</reference>
<gene>
    <name evidence="2" type="ORF">BCR36DRAFT_359645</name>
</gene>
<protein>
    <submittedName>
        <fullName evidence="2">Uncharacterized protein</fullName>
    </submittedName>
</protein>
<keyword evidence="3" id="KW-1185">Reference proteome</keyword>
<name>A0A1Y1V1L3_9FUNG</name>
<evidence type="ECO:0000313" key="3">
    <source>
        <dbReference type="Proteomes" id="UP000193719"/>
    </source>
</evidence>
<feature type="region of interest" description="Disordered" evidence="1">
    <location>
        <begin position="509"/>
        <end position="529"/>
    </location>
</feature>
<dbReference type="Proteomes" id="UP000193719">
    <property type="component" value="Unassembled WGS sequence"/>
</dbReference>
<organism evidence="2 3">
    <name type="scientific">Piromyces finnis</name>
    <dbReference type="NCBI Taxonomy" id="1754191"/>
    <lineage>
        <taxon>Eukaryota</taxon>
        <taxon>Fungi</taxon>
        <taxon>Fungi incertae sedis</taxon>
        <taxon>Chytridiomycota</taxon>
        <taxon>Chytridiomycota incertae sedis</taxon>
        <taxon>Neocallimastigomycetes</taxon>
        <taxon>Neocallimastigales</taxon>
        <taxon>Neocallimastigaceae</taxon>
        <taxon>Piromyces</taxon>
    </lineage>
</organism>
<feature type="compositionally biased region" description="Basic residues" evidence="1">
    <location>
        <begin position="457"/>
        <end position="466"/>
    </location>
</feature>
<feature type="compositionally biased region" description="Low complexity" evidence="1">
    <location>
        <begin position="478"/>
        <end position="492"/>
    </location>
</feature>
<evidence type="ECO:0000313" key="2">
    <source>
        <dbReference type="EMBL" id="ORX44525.1"/>
    </source>
</evidence>
<accession>A0A1Y1V1L3</accession>
<comment type="caution">
    <text evidence="2">The sequence shown here is derived from an EMBL/GenBank/DDBJ whole genome shotgun (WGS) entry which is preliminary data.</text>
</comment>
<dbReference type="AlphaFoldDB" id="A0A1Y1V1L3"/>
<feature type="compositionally biased region" description="Low complexity" evidence="1">
    <location>
        <begin position="510"/>
        <end position="529"/>
    </location>
</feature>
<dbReference type="EMBL" id="MCFH01000045">
    <property type="protein sequence ID" value="ORX44525.1"/>
    <property type="molecule type" value="Genomic_DNA"/>
</dbReference>
<reference evidence="2 3" key="1">
    <citation type="submission" date="2016-08" db="EMBL/GenBank/DDBJ databases">
        <title>Genomes of anaerobic fungi encode conserved fungal cellulosomes for biomass hydrolysis.</title>
        <authorList>
            <consortium name="DOE Joint Genome Institute"/>
            <person name="Haitjema C.H."/>
            <person name="Gilmore S.P."/>
            <person name="Henske J.K."/>
            <person name="Solomon K.V."/>
            <person name="De Groot R."/>
            <person name="Kuo A."/>
            <person name="Mondo S.J."/>
            <person name="Salamov A.A."/>
            <person name="Labutti K."/>
            <person name="Zhao Z."/>
            <person name="Chiniquy J."/>
            <person name="Barry K."/>
            <person name="Brewer H.M."/>
            <person name="Purvine S.O."/>
            <person name="Wright A.T."/>
            <person name="Boxma B."/>
            <person name="Van Alen T."/>
            <person name="Hackstein J.H."/>
            <person name="Baker S.E."/>
            <person name="Grigoriev I.V."/>
            <person name="O'Malley M.A."/>
        </authorList>
    </citation>
    <scope>NUCLEOTIDE SEQUENCE [LARGE SCALE GENOMIC DNA]</scope>
    <source>
        <strain evidence="3">finn</strain>
    </source>
</reference>
<dbReference type="OrthoDB" id="2151966at2759"/>
<feature type="region of interest" description="Disordered" evidence="1">
    <location>
        <begin position="456"/>
        <end position="497"/>
    </location>
</feature>